<comment type="caution">
    <text evidence="2">The sequence shown here is derived from an EMBL/GenBank/DDBJ whole genome shotgun (WGS) entry which is preliminary data.</text>
</comment>
<feature type="compositionally biased region" description="Polar residues" evidence="1">
    <location>
        <begin position="130"/>
        <end position="145"/>
    </location>
</feature>
<protein>
    <submittedName>
        <fullName evidence="2">Uncharacterized protein</fullName>
    </submittedName>
</protein>
<accession>A0ABR2Z7B8</accession>
<evidence type="ECO:0000256" key="1">
    <source>
        <dbReference type="SAM" id="MobiDB-lite"/>
    </source>
</evidence>
<reference evidence="2 3" key="1">
    <citation type="submission" date="2024-05" db="EMBL/GenBank/DDBJ databases">
        <title>A draft genome resource for the thread blight pathogen Marasmius tenuissimus strain MS-2.</title>
        <authorList>
            <person name="Yulfo-Soto G.E."/>
            <person name="Baruah I.K."/>
            <person name="Amoako-Attah I."/>
            <person name="Bukari Y."/>
            <person name="Meinhardt L.W."/>
            <person name="Bailey B.A."/>
            <person name="Cohen S.P."/>
        </authorList>
    </citation>
    <scope>NUCLEOTIDE SEQUENCE [LARGE SCALE GENOMIC DNA]</scope>
    <source>
        <strain evidence="2 3">MS-2</strain>
    </source>
</reference>
<gene>
    <name evidence="2" type="ORF">AAF712_015779</name>
</gene>
<keyword evidence="3" id="KW-1185">Reference proteome</keyword>
<evidence type="ECO:0000313" key="2">
    <source>
        <dbReference type="EMBL" id="KAL0057570.1"/>
    </source>
</evidence>
<proteinExistence type="predicted"/>
<evidence type="ECO:0000313" key="3">
    <source>
        <dbReference type="Proteomes" id="UP001437256"/>
    </source>
</evidence>
<name>A0ABR2Z7B8_9AGAR</name>
<feature type="compositionally biased region" description="Low complexity" evidence="1">
    <location>
        <begin position="94"/>
        <end position="108"/>
    </location>
</feature>
<feature type="region of interest" description="Disordered" evidence="1">
    <location>
        <begin position="89"/>
        <end position="150"/>
    </location>
</feature>
<dbReference type="Proteomes" id="UP001437256">
    <property type="component" value="Unassembled WGS sequence"/>
</dbReference>
<sequence>MSDVDEAEQNLKRIRDAVAGKFSRNINSNHLAHSPGIDTHDAFEQAVPEEVNAVRPTSPNYSDPEVDALIASLSNEDMNVVCAASTSNNPIAISPPSVSREPSPVPAVATDRSSPVFRGGPPETSVEFARSTSGLNPPSSQSFPGSSREKKRKERSYLLLNAKNGFCGVVKEWHGLDGASNLVKGASGVVYRQYKAMDEAEQAYEACKASGLTRYLTESCYLHKWFAVAIDNTGSVCKRDNLVDTIGYHNLTIIARENIGVASTKKDANRLLRELLDSKAAV</sequence>
<organism evidence="2 3">
    <name type="scientific">Marasmius tenuissimus</name>
    <dbReference type="NCBI Taxonomy" id="585030"/>
    <lineage>
        <taxon>Eukaryota</taxon>
        <taxon>Fungi</taxon>
        <taxon>Dikarya</taxon>
        <taxon>Basidiomycota</taxon>
        <taxon>Agaricomycotina</taxon>
        <taxon>Agaricomycetes</taxon>
        <taxon>Agaricomycetidae</taxon>
        <taxon>Agaricales</taxon>
        <taxon>Marasmiineae</taxon>
        <taxon>Marasmiaceae</taxon>
        <taxon>Marasmius</taxon>
    </lineage>
</organism>
<dbReference type="EMBL" id="JBBXMP010000492">
    <property type="protein sequence ID" value="KAL0057570.1"/>
    <property type="molecule type" value="Genomic_DNA"/>
</dbReference>